<dbReference type="Pfam" id="PF01527">
    <property type="entry name" value="HTH_Tnp_1"/>
    <property type="match status" value="1"/>
</dbReference>
<dbReference type="GO" id="GO:0004803">
    <property type="term" value="F:transposase activity"/>
    <property type="evidence" value="ECO:0007669"/>
    <property type="project" value="InterPro"/>
</dbReference>
<dbReference type="KEGG" id="abaw:D5400_20295"/>
<sequence>MMVTGNYSDKFKRDAVAQITERGCPVSEVSQRLSVSQHSLYVWKKKFSQPSGGDGDQAAGIRRLKKELARVTEERDILKNRWRAAASLCAVETPVTRARGGELPMAYWRHTTPLKKRGTWADPFLRTVTPRRW</sequence>
<dbReference type="InterPro" id="IPR002514">
    <property type="entry name" value="Transposase_8"/>
</dbReference>
<gene>
    <name evidence="1" type="ORF">D5400_20295</name>
</gene>
<dbReference type="Gene3D" id="1.10.10.60">
    <property type="entry name" value="Homeodomain-like"/>
    <property type="match status" value="1"/>
</dbReference>
<accession>A0A3Q8XTJ6</accession>
<dbReference type="EMBL" id="CP032509">
    <property type="protein sequence ID" value="AZN73313.1"/>
    <property type="molecule type" value="Genomic_DNA"/>
</dbReference>
<dbReference type="AlphaFoldDB" id="A0A3Q8XTJ6"/>
<dbReference type="OrthoDB" id="9803878at2"/>
<proteinExistence type="predicted"/>
<dbReference type="GO" id="GO:0006313">
    <property type="term" value="P:DNA transposition"/>
    <property type="evidence" value="ECO:0007669"/>
    <property type="project" value="InterPro"/>
</dbReference>
<dbReference type="SUPFAM" id="SSF46689">
    <property type="entry name" value="Homeodomain-like"/>
    <property type="match status" value="1"/>
</dbReference>
<reference evidence="1 2" key="1">
    <citation type="submission" date="2018-09" db="EMBL/GenBank/DDBJ databases">
        <title>Marinorhizobium profundi gen. nov., sp. nov., isolated from a deep-sea sediment sample from the New Britain Trench and proposal of Marinorhizobiaceae fam. nov. in the order Rhizobiales of the class Alphaproteobacteria.</title>
        <authorList>
            <person name="Cao J."/>
        </authorList>
    </citation>
    <scope>NUCLEOTIDE SEQUENCE [LARGE SCALE GENOMIC DNA]</scope>
    <source>
        <strain evidence="1 2">WS11</strain>
    </source>
</reference>
<protein>
    <recommendedName>
        <fullName evidence="3">Transposase</fullName>
    </recommendedName>
</protein>
<dbReference type="InterPro" id="IPR009057">
    <property type="entry name" value="Homeodomain-like_sf"/>
</dbReference>
<organism evidence="1 2">
    <name type="scientific">Georhizobium profundi</name>
    <dbReference type="NCBI Taxonomy" id="2341112"/>
    <lineage>
        <taxon>Bacteria</taxon>
        <taxon>Pseudomonadati</taxon>
        <taxon>Pseudomonadota</taxon>
        <taxon>Alphaproteobacteria</taxon>
        <taxon>Hyphomicrobiales</taxon>
        <taxon>Rhizobiaceae</taxon>
        <taxon>Georhizobium</taxon>
    </lineage>
</organism>
<evidence type="ECO:0008006" key="3">
    <source>
        <dbReference type="Google" id="ProtNLM"/>
    </source>
</evidence>
<keyword evidence="2" id="KW-1185">Reference proteome</keyword>
<evidence type="ECO:0000313" key="2">
    <source>
        <dbReference type="Proteomes" id="UP000268192"/>
    </source>
</evidence>
<name>A0A3Q8XTJ6_9HYPH</name>
<dbReference type="GO" id="GO:0003677">
    <property type="term" value="F:DNA binding"/>
    <property type="evidence" value="ECO:0007669"/>
    <property type="project" value="InterPro"/>
</dbReference>
<dbReference type="Proteomes" id="UP000268192">
    <property type="component" value="Chromosome"/>
</dbReference>
<evidence type="ECO:0000313" key="1">
    <source>
        <dbReference type="EMBL" id="AZN73313.1"/>
    </source>
</evidence>